<comment type="similarity">
    <text evidence="1">Belongs to the DNA polymerase type-B family.</text>
</comment>
<dbReference type="GO" id="GO:0000166">
    <property type="term" value="F:nucleotide binding"/>
    <property type="evidence" value="ECO:0007669"/>
    <property type="project" value="InterPro"/>
</dbReference>
<dbReference type="SUPFAM" id="SSF56672">
    <property type="entry name" value="DNA/RNA polymerases"/>
    <property type="match status" value="1"/>
</dbReference>
<proteinExistence type="inferred from homology"/>
<evidence type="ECO:0000256" key="4">
    <source>
        <dbReference type="ARBA" id="ARBA00022695"/>
    </source>
</evidence>
<accession>A0A8S5T0K7</accession>
<keyword evidence="8" id="KW-0239">DNA-directed DNA polymerase</keyword>
<organism evidence="12">
    <name type="scientific">Siphoviridae sp. ctiJm4</name>
    <dbReference type="NCBI Taxonomy" id="2827916"/>
    <lineage>
        <taxon>Viruses</taxon>
        <taxon>Duplodnaviria</taxon>
        <taxon>Heunggongvirae</taxon>
        <taxon>Uroviricota</taxon>
        <taxon>Caudoviricetes</taxon>
    </lineage>
</organism>
<evidence type="ECO:0000256" key="1">
    <source>
        <dbReference type="ARBA" id="ARBA00005755"/>
    </source>
</evidence>
<dbReference type="SMART" id="SM00486">
    <property type="entry name" value="POLBc"/>
    <property type="match status" value="1"/>
</dbReference>
<comment type="catalytic activity">
    <reaction evidence="11">
        <text>DNA(n) + a 2'-deoxyribonucleoside 5'-triphosphate = DNA(n+1) + diphosphate</text>
        <dbReference type="Rhea" id="RHEA:22508"/>
        <dbReference type="Rhea" id="RHEA-COMP:17339"/>
        <dbReference type="Rhea" id="RHEA-COMP:17340"/>
        <dbReference type="ChEBI" id="CHEBI:33019"/>
        <dbReference type="ChEBI" id="CHEBI:61560"/>
        <dbReference type="ChEBI" id="CHEBI:173112"/>
        <dbReference type="EC" id="2.7.7.7"/>
    </reaction>
</comment>
<evidence type="ECO:0000256" key="5">
    <source>
        <dbReference type="ARBA" id="ARBA00022705"/>
    </source>
</evidence>
<keyword evidence="7" id="KW-0378">Hydrolase</keyword>
<protein>
    <recommendedName>
        <fullName evidence="2">DNA-directed DNA polymerase</fullName>
        <ecNumber evidence="2">2.7.7.7</ecNumber>
    </recommendedName>
</protein>
<dbReference type="GO" id="GO:0003887">
    <property type="term" value="F:DNA-directed DNA polymerase activity"/>
    <property type="evidence" value="ECO:0007669"/>
    <property type="project" value="UniProtKB-KW"/>
</dbReference>
<evidence type="ECO:0000256" key="2">
    <source>
        <dbReference type="ARBA" id="ARBA00012417"/>
    </source>
</evidence>
<dbReference type="GO" id="GO:0039693">
    <property type="term" value="P:viral DNA genome replication"/>
    <property type="evidence" value="ECO:0007669"/>
    <property type="project" value="UniProtKB-KW"/>
</dbReference>
<evidence type="ECO:0000313" key="12">
    <source>
        <dbReference type="EMBL" id="DAF56900.1"/>
    </source>
</evidence>
<keyword evidence="3" id="KW-0808">Transferase</keyword>
<dbReference type="SUPFAM" id="SSF53098">
    <property type="entry name" value="Ribonuclease H-like"/>
    <property type="match status" value="1"/>
</dbReference>
<dbReference type="InterPro" id="IPR043502">
    <property type="entry name" value="DNA/RNA_pol_sf"/>
</dbReference>
<dbReference type="GO" id="GO:0004518">
    <property type="term" value="F:nuclease activity"/>
    <property type="evidence" value="ECO:0007669"/>
    <property type="project" value="UniProtKB-KW"/>
</dbReference>
<dbReference type="EMBL" id="BK032724">
    <property type="protein sequence ID" value="DAF56900.1"/>
    <property type="molecule type" value="Genomic_DNA"/>
</dbReference>
<sequence>MINALNQYLAMQGCQDPVDYGEEVEFDIETYPNYFLIQFFFKSKYVVAFEKRNNQPFQQLTELAFICQNFVLVGFNSNGYDIPMLRHFLSANATNDSLYKLSKDLIENEMRWWDIKDRYSHNDKLFINTYDLIEIAPDPNKISLKMYSARRLGERLQDLPYEPHQKLTDEEIAVVYNYCIKDITNTNALKCDLHTEIDMRKFMSQQFSMDLRSLSDAQIGERVTIQLVEKRLGRRLPQPMNYRGKILRYFSPNYIKFSTDLLTNVLETVNNAEYLVDKSGSPSIPDSVAQLKIRIGTTDYKLGIGGLHSQEKAQTIICDEDHRLRDVDVDSFYPRIIINNRYAPKSIGEAFLEVYELELVNPRLEHKRRSSDPNLTPVERAEQKQLANSKKIVINGLYGKLGSPYSKVYAPELMISVCLTGQLSLLMLIERLELAGIKVVSANTDGIVMYYHKDQLDIVNSIVRQWEKDCNFTTEDTFYHALYSANVNNYIAVKSDENCQIIKGAKRKGSFADHWFTDKSNFKLKTTPDFLICRNAVVDYLTKNVPIEETIKNCTDVRQFLSVRAVRGGGVFRGQKFGRIARFYISTESQDCLQYAKNGNKVPKSDNAELLLDLPSTLPTDINYNYYVDYADRMLYDIGYKVKNRVECLF</sequence>
<dbReference type="GO" id="GO:0003677">
    <property type="term" value="F:DNA binding"/>
    <property type="evidence" value="ECO:0007669"/>
    <property type="project" value="UniProtKB-KW"/>
</dbReference>
<keyword evidence="10" id="KW-0238">DNA-binding</keyword>
<evidence type="ECO:0000256" key="6">
    <source>
        <dbReference type="ARBA" id="ARBA00022722"/>
    </source>
</evidence>
<evidence type="ECO:0000256" key="9">
    <source>
        <dbReference type="ARBA" id="ARBA00023109"/>
    </source>
</evidence>
<keyword evidence="9" id="KW-1194">Viral DNA replication</keyword>
<dbReference type="InterPro" id="IPR023211">
    <property type="entry name" value="DNA_pol_palm_dom_sf"/>
</dbReference>
<dbReference type="Gene3D" id="3.30.420.10">
    <property type="entry name" value="Ribonuclease H-like superfamily/Ribonuclease H"/>
    <property type="match status" value="1"/>
</dbReference>
<dbReference type="InterPro" id="IPR036397">
    <property type="entry name" value="RNaseH_sf"/>
</dbReference>
<evidence type="ECO:0000256" key="11">
    <source>
        <dbReference type="ARBA" id="ARBA00049244"/>
    </source>
</evidence>
<dbReference type="GO" id="GO:0006260">
    <property type="term" value="P:DNA replication"/>
    <property type="evidence" value="ECO:0007669"/>
    <property type="project" value="UniProtKB-KW"/>
</dbReference>
<name>A0A8S5T0K7_9CAUD</name>
<dbReference type="Gene3D" id="3.90.1600.10">
    <property type="entry name" value="Palm domain of DNA polymerase"/>
    <property type="match status" value="1"/>
</dbReference>
<keyword evidence="4" id="KW-0548">Nucleotidyltransferase</keyword>
<evidence type="ECO:0000256" key="10">
    <source>
        <dbReference type="ARBA" id="ARBA00023125"/>
    </source>
</evidence>
<dbReference type="InterPro" id="IPR012337">
    <property type="entry name" value="RNaseH-like_sf"/>
</dbReference>
<evidence type="ECO:0000256" key="3">
    <source>
        <dbReference type="ARBA" id="ARBA00022679"/>
    </source>
</evidence>
<evidence type="ECO:0000256" key="8">
    <source>
        <dbReference type="ARBA" id="ARBA00022932"/>
    </source>
</evidence>
<reference evidence="12" key="1">
    <citation type="journal article" date="2021" name="Proc. Natl. Acad. Sci. U.S.A.">
        <title>A Catalog of Tens of Thousands of Viruses from Human Metagenomes Reveals Hidden Associations with Chronic Diseases.</title>
        <authorList>
            <person name="Tisza M.J."/>
            <person name="Buck C.B."/>
        </authorList>
    </citation>
    <scope>NUCLEOTIDE SEQUENCE</scope>
    <source>
        <strain evidence="12">CtiJm4</strain>
    </source>
</reference>
<evidence type="ECO:0000256" key="7">
    <source>
        <dbReference type="ARBA" id="ARBA00022801"/>
    </source>
</evidence>
<dbReference type="EC" id="2.7.7.7" evidence="2"/>
<dbReference type="InterPro" id="IPR006172">
    <property type="entry name" value="DNA-dir_DNA_pol_B"/>
</dbReference>
<keyword evidence="6" id="KW-0540">Nuclease</keyword>
<keyword evidence="5" id="KW-0235">DNA replication</keyword>
<dbReference type="GO" id="GO:0016787">
    <property type="term" value="F:hydrolase activity"/>
    <property type="evidence" value="ECO:0007669"/>
    <property type="project" value="UniProtKB-KW"/>
</dbReference>